<accession>A0A830ED97</accession>
<dbReference type="Pfam" id="PF00535">
    <property type="entry name" value="Glycos_transf_2"/>
    <property type="match status" value="1"/>
</dbReference>
<protein>
    <recommendedName>
        <fullName evidence="1">Glycosyltransferase 2-like domain-containing protein</fullName>
    </recommendedName>
</protein>
<evidence type="ECO:0000259" key="1">
    <source>
        <dbReference type="Pfam" id="PF00535"/>
    </source>
</evidence>
<sequence length="270" mass="31683">MQVPYDTIILVDDGNDNTKLIVRDFASEHNKEILILRSPYEKPTRALARQMAINAFLENTVSEWLFFLDDDAILRPGWWEVSKELMKDPAVGEIWGINWDLDNRRKEYVELLGDSYKEYLIRAFQIRGGTHDTLYRRDAIRDVIIPHWLHVYEDAWLHHYVNCKGWKSAINEIGIIHLNSPISSGFMSDAQKTIIKYRLLLKYGIDTDEKVKIRIKNSQAVRLRYSISWYGIIYGTVRHMIYLLYGSIKQFLYALSKSKGLIDCNNILHE</sequence>
<evidence type="ECO:0000313" key="2">
    <source>
        <dbReference type="EMBL" id="GGI71626.1"/>
    </source>
</evidence>
<dbReference type="SUPFAM" id="SSF53448">
    <property type="entry name" value="Nucleotide-diphospho-sugar transferases"/>
    <property type="match status" value="1"/>
</dbReference>
<comment type="caution">
    <text evidence="2">The sequence shown here is derived from an EMBL/GenBank/DDBJ whole genome shotgun (WGS) entry which is preliminary data.</text>
</comment>
<dbReference type="Proteomes" id="UP000657075">
    <property type="component" value="Unassembled WGS sequence"/>
</dbReference>
<reference evidence="2" key="2">
    <citation type="submission" date="2020-09" db="EMBL/GenBank/DDBJ databases">
        <authorList>
            <person name="Sun Q."/>
            <person name="Ohkuma M."/>
        </authorList>
    </citation>
    <scope>NUCLEOTIDE SEQUENCE</scope>
    <source>
        <strain evidence="2">JCM 11219</strain>
    </source>
</reference>
<dbReference type="CDD" id="cd00761">
    <property type="entry name" value="Glyco_tranf_GTA_type"/>
    <property type="match status" value="1"/>
</dbReference>
<name>A0A830ED97_9CREN</name>
<organism evidence="2 3">
    <name type="scientific">Vulcanisaeta souniana JCM 11219</name>
    <dbReference type="NCBI Taxonomy" id="1293586"/>
    <lineage>
        <taxon>Archaea</taxon>
        <taxon>Thermoproteota</taxon>
        <taxon>Thermoprotei</taxon>
        <taxon>Thermoproteales</taxon>
        <taxon>Thermoproteaceae</taxon>
        <taxon>Vulcanisaeta</taxon>
    </lineage>
</organism>
<dbReference type="InterPro" id="IPR001173">
    <property type="entry name" value="Glyco_trans_2-like"/>
</dbReference>
<dbReference type="AlphaFoldDB" id="A0A830ED97"/>
<reference evidence="2" key="1">
    <citation type="journal article" date="2014" name="Int. J. Syst. Evol. Microbiol.">
        <title>Complete genome sequence of Corynebacterium casei LMG S-19264T (=DSM 44701T), isolated from a smear-ripened cheese.</title>
        <authorList>
            <consortium name="US DOE Joint Genome Institute (JGI-PGF)"/>
            <person name="Walter F."/>
            <person name="Albersmeier A."/>
            <person name="Kalinowski J."/>
            <person name="Ruckert C."/>
        </authorList>
    </citation>
    <scope>NUCLEOTIDE SEQUENCE</scope>
    <source>
        <strain evidence="2">JCM 11219</strain>
    </source>
</reference>
<dbReference type="InterPro" id="IPR029044">
    <property type="entry name" value="Nucleotide-diphossugar_trans"/>
</dbReference>
<evidence type="ECO:0000313" key="3">
    <source>
        <dbReference type="Proteomes" id="UP000657075"/>
    </source>
</evidence>
<feature type="domain" description="Glycosyltransferase 2-like" evidence="1">
    <location>
        <begin position="6"/>
        <end position="141"/>
    </location>
</feature>
<dbReference type="EMBL" id="BMNM01000001">
    <property type="protein sequence ID" value="GGI71626.1"/>
    <property type="molecule type" value="Genomic_DNA"/>
</dbReference>
<dbReference type="Gene3D" id="3.90.550.10">
    <property type="entry name" value="Spore Coat Polysaccharide Biosynthesis Protein SpsA, Chain A"/>
    <property type="match status" value="1"/>
</dbReference>
<proteinExistence type="predicted"/>
<gene>
    <name evidence="2" type="ORF">GCM10007112_05500</name>
</gene>